<keyword evidence="3" id="KW-1185">Reference proteome</keyword>
<dbReference type="STRING" id="624147.SAMN04487970_102236"/>
<dbReference type="OrthoDB" id="9792162at2"/>
<dbReference type="SUPFAM" id="SSF51735">
    <property type="entry name" value="NAD(P)-binding Rossmann-fold domains"/>
    <property type="match status" value="1"/>
</dbReference>
<dbReference type="Pfam" id="PF13602">
    <property type="entry name" value="ADH_zinc_N_2"/>
    <property type="match status" value="1"/>
</dbReference>
<sequence length="318" mass="34853">MKAMIIEQYGEADQFRLEDVPLPSIHDGEVLVNVYAAGVNPVDWKIREGHLQRIYPYAFPLIIGCDVAGVVVKVGPGVKKYKVGDAVYGFKNLAQLGGYAEFVKFNENDLARKPDSLSFVEAASVPVVGLAAWQIMMVHGGGIKPGDRVFIQGGAGGVGSFAVQLAKSMDAYVITTASKQNQTFLKELGADEVIDYREHDFSTVISSVDILLDTIGGDALDRSYDLVKKGGKLLSIVERPNKDKAAKLQIHTHFIPETESNGKMLEEISLFYKYGKLKPVVEHIFPFAQAAEAHRLSETKHTRGKIVLELFQTSPLST</sequence>
<dbReference type="InterPro" id="IPR020843">
    <property type="entry name" value="ER"/>
</dbReference>
<dbReference type="InterPro" id="IPR011032">
    <property type="entry name" value="GroES-like_sf"/>
</dbReference>
<dbReference type="InterPro" id="IPR013154">
    <property type="entry name" value="ADH-like_N"/>
</dbReference>
<dbReference type="Gene3D" id="3.40.50.720">
    <property type="entry name" value="NAD(P)-binding Rossmann-like Domain"/>
    <property type="match status" value="1"/>
</dbReference>
<dbReference type="SMART" id="SM00829">
    <property type="entry name" value="PKS_ER"/>
    <property type="match status" value="1"/>
</dbReference>
<organism evidence="2 3">
    <name type="scientific">Paenibacillus tianmuensis</name>
    <dbReference type="NCBI Taxonomy" id="624147"/>
    <lineage>
        <taxon>Bacteria</taxon>
        <taxon>Bacillati</taxon>
        <taxon>Bacillota</taxon>
        <taxon>Bacilli</taxon>
        <taxon>Bacillales</taxon>
        <taxon>Paenibacillaceae</taxon>
        <taxon>Paenibacillus</taxon>
    </lineage>
</organism>
<dbReference type="Pfam" id="PF08240">
    <property type="entry name" value="ADH_N"/>
    <property type="match status" value="1"/>
</dbReference>
<dbReference type="Gene3D" id="3.90.180.10">
    <property type="entry name" value="Medium-chain alcohol dehydrogenases, catalytic domain"/>
    <property type="match status" value="1"/>
</dbReference>
<dbReference type="InterPro" id="IPR036291">
    <property type="entry name" value="NAD(P)-bd_dom_sf"/>
</dbReference>
<accession>A0A1G4S2S8</accession>
<evidence type="ECO:0000313" key="3">
    <source>
        <dbReference type="Proteomes" id="UP000198601"/>
    </source>
</evidence>
<feature type="domain" description="Enoyl reductase (ER)" evidence="1">
    <location>
        <begin position="10"/>
        <end position="308"/>
    </location>
</feature>
<evidence type="ECO:0000313" key="2">
    <source>
        <dbReference type="EMBL" id="SCW63291.1"/>
    </source>
</evidence>
<dbReference type="SUPFAM" id="SSF50129">
    <property type="entry name" value="GroES-like"/>
    <property type="match status" value="1"/>
</dbReference>
<reference evidence="3" key="1">
    <citation type="submission" date="2016-10" db="EMBL/GenBank/DDBJ databases">
        <authorList>
            <person name="Varghese N."/>
            <person name="Submissions S."/>
        </authorList>
    </citation>
    <scope>NUCLEOTIDE SEQUENCE [LARGE SCALE GENOMIC DNA]</scope>
    <source>
        <strain evidence="3">CGMCC 1.8946</strain>
    </source>
</reference>
<gene>
    <name evidence="2" type="ORF">SAMN04487970_102236</name>
</gene>
<dbReference type="GO" id="GO:0016491">
    <property type="term" value="F:oxidoreductase activity"/>
    <property type="evidence" value="ECO:0007669"/>
    <property type="project" value="InterPro"/>
</dbReference>
<evidence type="ECO:0000259" key="1">
    <source>
        <dbReference type="SMART" id="SM00829"/>
    </source>
</evidence>
<proteinExistence type="predicted"/>
<name>A0A1G4S2S8_9BACL</name>
<dbReference type="InterPro" id="IPR050700">
    <property type="entry name" value="YIM1/Zinc_Alcohol_DH_Fams"/>
</dbReference>
<dbReference type="PANTHER" id="PTHR11695">
    <property type="entry name" value="ALCOHOL DEHYDROGENASE RELATED"/>
    <property type="match status" value="1"/>
</dbReference>
<dbReference type="EMBL" id="FMTT01000022">
    <property type="protein sequence ID" value="SCW63291.1"/>
    <property type="molecule type" value="Genomic_DNA"/>
</dbReference>
<dbReference type="Proteomes" id="UP000198601">
    <property type="component" value="Unassembled WGS sequence"/>
</dbReference>
<dbReference type="AlphaFoldDB" id="A0A1G4S2S8"/>
<protein>
    <submittedName>
        <fullName evidence="2">NADPH:quinone reductase</fullName>
    </submittedName>
</protein>
<dbReference type="CDD" id="cd05289">
    <property type="entry name" value="MDR_like_2"/>
    <property type="match status" value="1"/>
</dbReference>
<dbReference type="PANTHER" id="PTHR11695:SF294">
    <property type="entry name" value="RETICULON-4-INTERACTING PROTEIN 1, MITOCHONDRIAL"/>
    <property type="match status" value="1"/>
</dbReference>